<feature type="transmembrane region" description="Helical" evidence="1">
    <location>
        <begin position="12"/>
        <end position="37"/>
    </location>
</feature>
<keyword evidence="1" id="KW-0812">Transmembrane</keyword>
<gene>
    <name evidence="2" type="ORF">O9K51_07282</name>
</gene>
<comment type="caution">
    <text evidence="2">The sequence shown here is derived from an EMBL/GenBank/DDBJ whole genome shotgun (WGS) entry which is preliminary data.</text>
</comment>
<evidence type="ECO:0000313" key="2">
    <source>
        <dbReference type="EMBL" id="KAJ6439397.1"/>
    </source>
</evidence>
<name>A0AB34FLU8_9HYPO</name>
<keyword evidence="1" id="KW-0472">Membrane</keyword>
<evidence type="ECO:0000313" key="3">
    <source>
        <dbReference type="Proteomes" id="UP001163105"/>
    </source>
</evidence>
<reference evidence="2" key="1">
    <citation type="submission" date="2023-01" db="EMBL/GenBank/DDBJ databases">
        <title>The growth and conidiation of Purpureocillium lavendulum are regulated by nitrogen source and histone H3K14 acetylation.</title>
        <authorList>
            <person name="Tang P."/>
            <person name="Han J."/>
            <person name="Zhang C."/>
            <person name="Tang P."/>
            <person name="Qi F."/>
            <person name="Zhang K."/>
            <person name="Liang L."/>
        </authorList>
    </citation>
    <scope>NUCLEOTIDE SEQUENCE</scope>
    <source>
        <strain evidence="2">YMF1.00683</strain>
    </source>
</reference>
<keyword evidence="3" id="KW-1185">Reference proteome</keyword>
<organism evidence="2 3">
    <name type="scientific">Purpureocillium lavendulum</name>
    <dbReference type="NCBI Taxonomy" id="1247861"/>
    <lineage>
        <taxon>Eukaryota</taxon>
        <taxon>Fungi</taxon>
        <taxon>Dikarya</taxon>
        <taxon>Ascomycota</taxon>
        <taxon>Pezizomycotina</taxon>
        <taxon>Sordariomycetes</taxon>
        <taxon>Hypocreomycetidae</taxon>
        <taxon>Hypocreales</taxon>
        <taxon>Ophiocordycipitaceae</taxon>
        <taxon>Purpureocillium</taxon>
    </lineage>
</organism>
<dbReference type="EMBL" id="JAQHRD010000006">
    <property type="protein sequence ID" value="KAJ6439397.1"/>
    <property type="molecule type" value="Genomic_DNA"/>
</dbReference>
<keyword evidence="1" id="KW-1133">Transmembrane helix</keyword>
<evidence type="ECO:0000256" key="1">
    <source>
        <dbReference type="SAM" id="Phobius"/>
    </source>
</evidence>
<dbReference type="AlphaFoldDB" id="A0AB34FLU8"/>
<dbReference type="Proteomes" id="UP001163105">
    <property type="component" value="Unassembled WGS sequence"/>
</dbReference>
<protein>
    <submittedName>
        <fullName evidence="2">Uncharacterized protein</fullName>
    </submittedName>
</protein>
<accession>A0AB34FLU8</accession>
<sequence length="72" mass="7608">MSIGKGRLRPLFSVCWCISWVVVVMVVAVAVAVAVAAGRPAMEFQRRELEFGCQPPPPAVTTSAATTSCSGR</sequence>
<proteinExistence type="predicted"/>